<dbReference type="InterPro" id="IPR011603">
    <property type="entry name" value="2oxoglutarate_DH_E1"/>
</dbReference>
<evidence type="ECO:0000313" key="5">
    <source>
        <dbReference type="EMBL" id="SVD37796.1"/>
    </source>
</evidence>
<feature type="non-terminal residue" evidence="5">
    <location>
        <position position="1"/>
    </location>
</feature>
<dbReference type="Pfam" id="PF16870">
    <property type="entry name" value="OxoGdeHyase_C"/>
    <property type="match status" value="1"/>
</dbReference>
<dbReference type="InterPro" id="IPR042179">
    <property type="entry name" value="KGD_C_sf"/>
</dbReference>
<dbReference type="PANTHER" id="PTHR23152:SF4">
    <property type="entry name" value="2-OXOADIPATE DEHYDROGENASE COMPLEX COMPONENT E1"/>
    <property type="match status" value="1"/>
</dbReference>
<dbReference type="GO" id="GO:0030976">
    <property type="term" value="F:thiamine pyrophosphate binding"/>
    <property type="evidence" value="ECO:0007669"/>
    <property type="project" value="InterPro"/>
</dbReference>
<evidence type="ECO:0000256" key="1">
    <source>
        <dbReference type="ARBA" id="ARBA00001964"/>
    </source>
</evidence>
<name>A0A382UU67_9ZZZZ</name>
<evidence type="ECO:0000259" key="4">
    <source>
        <dbReference type="Pfam" id="PF16870"/>
    </source>
</evidence>
<keyword evidence="3" id="KW-0786">Thiamine pyrophosphate</keyword>
<reference evidence="5" key="1">
    <citation type="submission" date="2018-05" db="EMBL/GenBank/DDBJ databases">
        <authorList>
            <person name="Lanie J.A."/>
            <person name="Ng W.-L."/>
            <person name="Kazmierczak K.M."/>
            <person name="Andrzejewski T.M."/>
            <person name="Davidsen T.M."/>
            <person name="Wayne K.J."/>
            <person name="Tettelin H."/>
            <person name="Glass J.I."/>
            <person name="Rusch D."/>
            <person name="Podicherti R."/>
            <person name="Tsui H.-C.T."/>
            <person name="Winkler M.E."/>
        </authorList>
    </citation>
    <scope>NUCLEOTIDE SEQUENCE</scope>
</reference>
<dbReference type="GO" id="GO:0005829">
    <property type="term" value="C:cytosol"/>
    <property type="evidence" value="ECO:0007669"/>
    <property type="project" value="TreeGrafter"/>
</dbReference>
<comment type="cofactor">
    <cofactor evidence="1">
        <name>thiamine diphosphate</name>
        <dbReference type="ChEBI" id="CHEBI:58937"/>
    </cofactor>
</comment>
<dbReference type="EMBL" id="UINC01146839">
    <property type="protein sequence ID" value="SVD37796.1"/>
    <property type="molecule type" value="Genomic_DNA"/>
</dbReference>
<proteinExistence type="predicted"/>
<dbReference type="AlphaFoldDB" id="A0A382UU67"/>
<protein>
    <recommendedName>
        <fullName evidence="4">2-oxoglutarate dehydrogenase E1 component/KDG C-terminal domain-containing protein</fullName>
    </recommendedName>
</protein>
<dbReference type="PANTHER" id="PTHR23152">
    <property type="entry name" value="2-OXOGLUTARATE DEHYDROGENASE"/>
    <property type="match status" value="1"/>
</dbReference>
<dbReference type="InterPro" id="IPR031717">
    <property type="entry name" value="ODO-1/KGD_C"/>
</dbReference>
<keyword evidence="2" id="KW-0560">Oxidoreductase</keyword>
<accession>A0A382UU67</accession>
<dbReference type="GO" id="GO:0004591">
    <property type="term" value="F:oxoglutarate dehydrogenase (succinyl-transferring) activity"/>
    <property type="evidence" value="ECO:0007669"/>
    <property type="project" value="TreeGrafter"/>
</dbReference>
<organism evidence="5">
    <name type="scientific">marine metagenome</name>
    <dbReference type="NCBI Taxonomy" id="408172"/>
    <lineage>
        <taxon>unclassified sequences</taxon>
        <taxon>metagenomes</taxon>
        <taxon>ecological metagenomes</taxon>
    </lineage>
</organism>
<dbReference type="Gene3D" id="3.40.50.11610">
    <property type="entry name" value="Multifunctional 2-oxoglutarate metabolism enzyme, C-terminal domain"/>
    <property type="match status" value="1"/>
</dbReference>
<dbReference type="GO" id="GO:0006099">
    <property type="term" value="P:tricarboxylic acid cycle"/>
    <property type="evidence" value="ECO:0007669"/>
    <property type="project" value="TreeGrafter"/>
</dbReference>
<dbReference type="GO" id="GO:0045252">
    <property type="term" value="C:oxoglutarate dehydrogenase complex"/>
    <property type="evidence" value="ECO:0007669"/>
    <property type="project" value="TreeGrafter"/>
</dbReference>
<gene>
    <name evidence="5" type="ORF">METZ01_LOCUS390650</name>
</gene>
<evidence type="ECO:0000256" key="3">
    <source>
        <dbReference type="ARBA" id="ARBA00023052"/>
    </source>
</evidence>
<evidence type="ECO:0000256" key="2">
    <source>
        <dbReference type="ARBA" id="ARBA00023002"/>
    </source>
</evidence>
<feature type="domain" description="2-oxoglutarate dehydrogenase E1 component/KDG C-terminal" evidence="4">
    <location>
        <begin position="1"/>
        <end position="119"/>
    </location>
</feature>
<sequence length="130" mass="15164">KKVDRVVMCSGKVFYELLTRRQDDQINNVAILRLEQIYPFPLELLKSELAKYPNTKDLIWCQEEPINQGAWYTSRHNFMQCTVKNQTLDVVARDLYSAPAEGSVRLHNINQNYVIEQALGIQPVKQRRSI</sequence>